<gene>
    <name evidence="2" type="ORF">SH1V18_19700</name>
</gene>
<dbReference type="Pfam" id="PF12746">
    <property type="entry name" value="GNAT_acetyltran"/>
    <property type="match status" value="1"/>
</dbReference>
<dbReference type="InterPro" id="IPR016181">
    <property type="entry name" value="Acyl_CoA_acyltransferase"/>
</dbReference>
<dbReference type="PROSITE" id="PS51186">
    <property type="entry name" value="GNAT"/>
    <property type="match status" value="1"/>
</dbReference>
<dbReference type="AlphaFoldDB" id="A0A9W6DEF9"/>
<dbReference type="SUPFAM" id="SSF55729">
    <property type="entry name" value="Acyl-CoA N-acyltransferases (Nat)"/>
    <property type="match status" value="1"/>
</dbReference>
<feature type="domain" description="N-acetyltransferase" evidence="1">
    <location>
        <begin position="129"/>
        <end position="257"/>
    </location>
</feature>
<sequence length="257" mass="29916">MYHLKKEEMNKIAPLFNGWEDTLIWSCLQGYMGDAWTDNIDNPKSAQIITGDFCFLSGIPNKDLVNNIPEYYSSQDILMIPPTNEWENLIEMEYAGKFDRFMRYSIKKEKDVFDISKLSANVEKLSSQYKIRKIDEELYNQVLKQSWLEDLCSQFPTYDDYKKYGIGFVILHNDKIVSGASSYTVYDKGIEIEIDTKKKYRRKGLAHICASKLILECLDRGIYPSWDAANKASVALAEKLGYHFDREYVTYAVNIFE</sequence>
<reference evidence="2" key="1">
    <citation type="submission" date="2022-06" db="EMBL/GenBank/DDBJ databases">
        <title>Vallitalea longa sp. nov., an anaerobic bacterium isolated from marine sediment.</title>
        <authorList>
            <person name="Hirano S."/>
            <person name="Terahara T."/>
            <person name="Mori K."/>
            <person name="Hamada M."/>
            <person name="Matsumoto R."/>
            <person name="Kobayashi T."/>
        </authorList>
    </citation>
    <scope>NUCLEOTIDE SEQUENCE</scope>
    <source>
        <strain evidence="2">SH18-1</strain>
    </source>
</reference>
<dbReference type="RefSeq" id="WP_281814996.1">
    <property type="nucleotide sequence ID" value="NZ_BRLB01000004.1"/>
</dbReference>
<dbReference type="Gene3D" id="3.40.630.30">
    <property type="match status" value="1"/>
</dbReference>
<evidence type="ECO:0000313" key="2">
    <source>
        <dbReference type="EMBL" id="GKX29490.1"/>
    </source>
</evidence>
<dbReference type="InterPro" id="IPR042573">
    <property type="entry name" value="GNAT_acetyltra_N"/>
</dbReference>
<accession>A0A9W6DEF9</accession>
<keyword evidence="3" id="KW-1185">Reference proteome</keyword>
<dbReference type="PANTHER" id="PTHR31143:SF2">
    <property type="entry name" value="FR47-LIKE DOMAIN-CONTAINING PROTEIN-RELATED"/>
    <property type="match status" value="1"/>
</dbReference>
<name>A0A9W6DEF9_9FIRM</name>
<dbReference type="InterPro" id="IPR027365">
    <property type="entry name" value="GNAT_acetyltra_YdfB-like"/>
</dbReference>
<organism evidence="2 3">
    <name type="scientific">Vallitalea longa</name>
    <dbReference type="NCBI Taxonomy" id="2936439"/>
    <lineage>
        <taxon>Bacteria</taxon>
        <taxon>Bacillati</taxon>
        <taxon>Bacillota</taxon>
        <taxon>Clostridia</taxon>
        <taxon>Lachnospirales</taxon>
        <taxon>Vallitaleaceae</taxon>
        <taxon>Vallitalea</taxon>
    </lineage>
</organism>
<comment type="caution">
    <text evidence="2">The sequence shown here is derived from an EMBL/GenBank/DDBJ whole genome shotgun (WGS) entry which is preliminary data.</text>
</comment>
<protein>
    <submittedName>
        <fullName evidence="2">Acetyltransferase</fullName>
    </submittedName>
</protein>
<dbReference type="GO" id="GO:0016747">
    <property type="term" value="F:acyltransferase activity, transferring groups other than amino-acyl groups"/>
    <property type="evidence" value="ECO:0007669"/>
    <property type="project" value="InterPro"/>
</dbReference>
<dbReference type="Proteomes" id="UP001144256">
    <property type="component" value="Unassembled WGS sequence"/>
</dbReference>
<evidence type="ECO:0000259" key="1">
    <source>
        <dbReference type="PROSITE" id="PS51186"/>
    </source>
</evidence>
<evidence type="ECO:0000313" key="3">
    <source>
        <dbReference type="Proteomes" id="UP001144256"/>
    </source>
</evidence>
<dbReference type="Gene3D" id="3.40.630.110">
    <property type="entry name" value="GNAT acetyltransferase-like"/>
    <property type="match status" value="1"/>
</dbReference>
<dbReference type="EMBL" id="BRLB01000004">
    <property type="protein sequence ID" value="GKX29490.1"/>
    <property type="molecule type" value="Genomic_DNA"/>
</dbReference>
<dbReference type="InterPro" id="IPR000182">
    <property type="entry name" value="GNAT_dom"/>
</dbReference>
<dbReference type="PANTHER" id="PTHR31143">
    <property type="match status" value="1"/>
</dbReference>
<proteinExistence type="predicted"/>